<dbReference type="PANTHER" id="PTHR41930:SF1">
    <property type="entry name" value="DEPHOSPHO-COA KINASE"/>
    <property type="match status" value="1"/>
</dbReference>
<sequence length="190" mass="21921">MKHYPVIGIVGPQASGKTVVASKLSDLGASRVRMGDIAWEKVKERGLEVTEENVARIANELREEEGMGAMAKYSIPYIKNEMKNNSAVVVDGIRGISEVKKFKEEFGKDFVLISIEALEETRYERIKKREREDDIKNFEAFQRKDNREKEWGLEEAMESADYTITNEDSLEKLKEKTSKIFEEIMKKYEN</sequence>
<dbReference type="InterPro" id="IPR027417">
    <property type="entry name" value="P-loop_NTPase"/>
</dbReference>
<dbReference type="AlphaFoldDB" id="A0A133VI10"/>
<keyword evidence="2" id="KW-1185">Reference proteome</keyword>
<accession>A0A133VI10</accession>
<evidence type="ECO:0000313" key="2">
    <source>
        <dbReference type="Proteomes" id="UP000070491"/>
    </source>
</evidence>
<gene>
    <name evidence="1" type="ORF">AKJ53_01400</name>
</gene>
<dbReference type="Proteomes" id="UP000070491">
    <property type="component" value="Unassembled WGS sequence"/>
</dbReference>
<organism evidence="1 2">
    <name type="scientific">candidate division MSBL1 archaeon SCGC-AAA382F02</name>
    <dbReference type="NCBI Taxonomy" id="1698282"/>
    <lineage>
        <taxon>Archaea</taxon>
        <taxon>Methanobacteriati</taxon>
        <taxon>Methanobacteriota</taxon>
        <taxon>candidate division MSBL1</taxon>
    </lineage>
</organism>
<comment type="caution">
    <text evidence="1">The sequence shown here is derived from an EMBL/GenBank/DDBJ whole genome shotgun (WGS) entry which is preliminary data.</text>
</comment>
<name>A0A133VI10_9EURY</name>
<dbReference type="PANTHER" id="PTHR41930">
    <property type="entry name" value="UPF0200 PROTEIN MJ1399"/>
    <property type="match status" value="1"/>
</dbReference>
<reference evidence="1 2" key="1">
    <citation type="journal article" date="2016" name="Sci. Rep.">
        <title>Metabolic traits of an uncultured archaeal lineage -MSBL1- from brine pools of the Red Sea.</title>
        <authorList>
            <person name="Mwirichia R."/>
            <person name="Alam I."/>
            <person name="Rashid M."/>
            <person name="Vinu M."/>
            <person name="Ba-Alawi W."/>
            <person name="Anthony Kamau A."/>
            <person name="Kamanda Ngugi D."/>
            <person name="Goker M."/>
            <person name="Klenk H.P."/>
            <person name="Bajic V."/>
            <person name="Stingl U."/>
        </authorList>
    </citation>
    <scope>NUCLEOTIDE SEQUENCE [LARGE SCALE GENOMIC DNA]</scope>
    <source>
        <strain evidence="1">SCGC-AAA382F02</strain>
    </source>
</reference>
<dbReference type="Gene3D" id="3.40.50.300">
    <property type="entry name" value="P-loop containing nucleotide triphosphate hydrolases"/>
    <property type="match status" value="1"/>
</dbReference>
<dbReference type="Pfam" id="PF13238">
    <property type="entry name" value="AAA_18"/>
    <property type="match status" value="1"/>
</dbReference>
<proteinExistence type="predicted"/>
<evidence type="ECO:0008006" key="3">
    <source>
        <dbReference type="Google" id="ProtNLM"/>
    </source>
</evidence>
<protein>
    <recommendedName>
        <fullName evidence="3">Dephospho-CoA kinase</fullName>
    </recommendedName>
</protein>
<dbReference type="SUPFAM" id="SSF52540">
    <property type="entry name" value="P-loop containing nucleoside triphosphate hydrolases"/>
    <property type="match status" value="1"/>
</dbReference>
<dbReference type="EMBL" id="LHYG01000016">
    <property type="protein sequence ID" value="KXB06072.1"/>
    <property type="molecule type" value="Genomic_DNA"/>
</dbReference>
<evidence type="ECO:0000313" key="1">
    <source>
        <dbReference type="EMBL" id="KXB06072.1"/>
    </source>
</evidence>